<protein>
    <submittedName>
        <fullName evidence="1">Uncharacterized protein</fullName>
    </submittedName>
</protein>
<gene>
    <name evidence="1" type="ORF">AX774_g7802</name>
</gene>
<evidence type="ECO:0000313" key="1">
    <source>
        <dbReference type="EMBL" id="OMH78807.1"/>
    </source>
</evidence>
<keyword evidence="2" id="KW-1185">Reference proteome</keyword>
<sequence length="83" mass="9431">MLHQKPESAKNYSEAIANNGNNQLKVGTAPWCCLVDKTLQANNDTKVQTWDGFFEQNEIIEASEDISFNVIRFLNEKDVRSVI</sequence>
<evidence type="ECO:0000313" key="2">
    <source>
        <dbReference type="Proteomes" id="UP000188320"/>
    </source>
</evidence>
<comment type="caution">
    <text evidence="1">The sequence shown here is derived from an EMBL/GenBank/DDBJ whole genome shotgun (WGS) entry which is preliminary data.</text>
</comment>
<proteinExistence type="predicted"/>
<dbReference type="EMBL" id="LSSK01001786">
    <property type="protein sequence ID" value="OMH78807.1"/>
    <property type="molecule type" value="Genomic_DNA"/>
</dbReference>
<dbReference type="Proteomes" id="UP000188320">
    <property type="component" value="Unassembled WGS sequence"/>
</dbReference>
<name>A0A1R1PCU9_ZANCU</name>
<organism evidence="1 2">
    <name type="scientific">Zancudomyces culisetae</name>
    <name type="common">Gut fungus</name>
    <name type="synonym">Smittium culisetae</name>
    <dbReference type="NCBI Taxonomy" id="1213189"/>
    <lineage>
        <taxon>Eukaryota</taxon>
        <taxon>Fungi</taxon>
        <taxon>Fungi incertae sedis</taxon>
        <taxon>Zoopagomycota</taxon>
        <taxon>Kickxellomycotina</taxon>
        <taxon>Harpellomycetes</taxon>
        <taxon>Harpellales</taxon>
        <taxon>Legeriomycetaceae</taxon>
        <taxon>Zancudomyces</taxon>
    </lineage>
</organism>
<accession>A0A1R1PCU9</accession>
<reference evidence="2" key="1">
    <citation type="submission" date="2017-01" db="EMBL/GenBank/DDBJ databases">
        <authorList>
            <person name="Wang Y."/>
            <person name="White M."/>
            <person name="Kvist S."/>
            <person name="Moncalvo J.-M."/>
        </authorList>
    </citation>
    <scope>NUCLEOTIDE SEQUENCE [LARGE SCALE GENOMIC DNA]</scope>
    <source>
        <strain evidence="2">COL-18-3</strain>
    </source>
</reference>
<dbReference type="AlphaFoldDB" id="A0A1R1PCU9"/>